<keyword evidence="4" id="KW-1003">Cell membrane</keyword>
<evidence type="ECO:0000313" key="18">
    <source>
        <dbReference type="Proteomes" id="UP000249890"/>
    </source>
</evidence>
<evidence type="ECO:0000256" key="9">
    <source>
        <dbReference type="ARBA" id="ARBA00022777"/>
    </source>
</evidence>
<keyword evidence="6" id="KW-0808">Transferase</keyword>
<dbReference type="PROSITE" id="PS50885">
    <property type="entry name" value="HAMP"/>
    <property type="match status" value="1"/>
</dbReference>
<dbReference type="SMART" id="SM00304">
    <property type="entry name" value="HAMP"/>
    <property type="match status" value="1"/>
</dbReference>
<dbReference type="InterPro" id="IPR003661">
    <property type="entry name" value="HisK_dim/P_dom"/>
</dbReference>
<gene>
    <name evidence="17" type="ORF">B9T62_10450</name>
</gene>
<dbReference type="GO" id="GO:0005886">
    <property type="term" value="C:plasma membrane"/>
    <property type="evidence" value="ECO:0007669"/>
    <property type="project" value="UniProtKB-SubCell"/>
</dbReference>
<dbReference type="EMBL" id="CP021780">
    <property type="protein sequence ID" value="ASA21170.1"/>
    <property type="molecule type" value="Genomic_DNA"/>
</dbReference>
<dbReference type="Gene3D" id="6.10.340.10">
    <property type="match status" value="1"/>
</dbReference>
<evidence type="ECO:0000256" key="14">
    <source>
        <dbReference type="SAM" id="Phobius"/>
    </source>
</evidence>
<dbReference type="PROSITE" id="PS50109">
    <property type="entry name" value="HIS_KIN"/>
    <property type="match status" value="1"/>
</dbReference>
<evidence type="ECO:0000259" key="16">
    <source>
        <dbReference type="PROSITE" id="PS50885"/>
    </source>
</evidence>
<organism evidence="17 18">
    <name type="scientific">Paenibacillus donghaensis</name>
    <dbReference type="NCBI Taxonomy" id="414771"/>
    <lineage>
        <taxon>Bacteria</taxon>
        <taxon>Bacillati</taxon>
        <taxon>Bacillota</taxon>
        <taxon>Bacilli</taxon>
        <taxon>Bacillales</taxon>
        <taxon>Paenibacillaceae</taxon>
        <taxon>Paenibacillus</taxon>
    </lineage>
</organism>
<evidence type="ECO:0000256" key="12">
    <source>
        <dbReference type="ARBA" id="ARBA00023012"/>
    </source>
</evidence>
<evidence type="ECO:0000256" key="8">
    <source>
        <dbReference type="ARBA" id="ARBA00022741"/>
    </source>
</evidence>
<dbReference type="InterPro" id="IPR003594">
    <property type="entry name" value="HATPase_dom"/>
</dbReference>
<evidence type="ECO:0000259" key="15">
    <source>
        <dbReference type="PROSITE" id="PS50109"/>
    </source>
</evidence>
<keyword evidence="12" id="KW-0902">Two-component regulatory system</keyword>
<dbReference type="GO" id="GO:0005524">
    <property type="term" value="F:ATP binding"/>
    <property type="evidence" value="ECO:0007669"/>
    <property type="project" value="UniProtKB-KW"/>
</dbReference>
<dbReference type="InterPro" id="IPR036890">
    <property type="entry name" value="HATPase_C_sf"/>
</dbReference>
<protein>
    <recommendedName>
        <fullName evidence="3">histidine kinase</fullName>
        <ecNumber evidence="3">2.7.13.3</ecNumber>
    </recommendedName>
</protein>
<dbReference type="Gene3D" id="3.30.565.10">
    <property type="entry name" value="Histidine kinase-like ATPase, C-terminal domain"/>
    <property type="match status" value="1"/>
</dbReference>
<dbReference type="PRINTS" id="PR00344">
    <property type="entry name" value="BCTRLSENSOR"/>
</dbReference>
<dbReference type="Pfam" id="PF02518">
    <property type="entry name" value="HATPase_c"/>
    <property type="match status" value="1"/>
</dbReference>
<dbReference type="InterPro" id="IPR003660">
    <property type="entry name" value="HAMP_dom"/>
</dbReference>
<sequence>MKFWHKTLLLVLVLFITALDVSVLIMMNRSLQLSLQRETERAASDQTLIANNIYENLNSIESRGTRVTEQMLLEVASSYADYYKQQDIGIQLWDGDRLLYPAETEVQRKPQLLYEQLEIDGVRYIRSSNLLPAPYNNLLLVYQRNIEELYDQQNELNRLFVIINFTVGPLLVLALFLMIRQLTRPLRQLTATTRDIAGGNYAERVHIRSNDEFGELARSFNQMTEAVEQHVTELSEMAVEKQRIVDNLAHELRTPLTGMLGFAEYLNAANIGEEDRRTASQYILSETVRLKNLAFKLLELSAVRHQVLKPGSVNIQALFQAVRQTESAQLKNADLTLVQELSIERIWGDPDLLASWLINCIDNAVHASPAGAEIRLLAYEEDDAAVLEVRDCGTGMTPEQVERAFEPFYRADQARSREHGGAGLGLSLCRQIADAHGARLVLESVKHQGTRIRIFLQLHNN</sequence>
<feature type="domain" description="Histidine kinase" evidence="15">
    <location>
        <begin position="247"/>
        <end position="460"/>
    </location>
</feature>
<dbReference type="Pfam" id="PF00512">
    <property type="entry name" value="HisKA"/>
    <property type="match status" value="1"/>
</dbReference>
<evidence type="ECO:0000256" key="1">
    <source>
        <dbReference type="ARBA" id="ARBA00000085"/>
    </source>
</evidence>
<dbReference type="GO" id="GO:0000155">
    <property type="term" value="F:phosphorelay sensor kinase activity"/>
    <property type="evidence" value="ECO:0007669"/>
    <property type="project" value="InterPro"/>
</dbReference>
<keyword evidence="11 14" id="KW-1133">Transmembrane helix</keyword>
<evidence type="ECO:0000256" key="7">
    <source>
        <dbReference type="ARBA" id="ARBA00022692"/>
    </source>
</evidence>
<evidence type="ECO:0000256" key="11">
    <source>
        <dbReference type="ARBA" id="ARBA00022989"/>
    </source>
</evidence>
<dbReference type="Proteomes" id="UP000249890">
    <property type="component" value="Chromosome"/>
</dbReference>
<evidence type="ECO:0000256" key="13">
    <source>
        <dbReference type="ARBA" id="ARBA00023136"/>
    </source>
</evidence>
<dbReference type="RefSeq" id="WP_087915183.1">
    <property type="nucleotide sequence ID" value="NZ_CP021780.1"/>
</dbReference>
<dbReference type="SUPFAM" id="SSF158472">
    <property type="entry name" value="HAMP domain-like"/>
    <property type="match status" value="1"/>
</dbReference>
<keyword evidence="7 14" id="KW-0812">Transmembrane</keyword>
<evidence type="ECO:0000256" key="6">
    <source>
        <dbReference type="ARBA" id="ARBA00022679"/>
    </source>
</evidence>
<evidence type="ECO:0000256" key="3">
    <source>
        <dbReference type="ARBA" id="ARBA00012438"/>
    </source>
</evidence>
<dbReference type="PANTHER" id="PTHR45528">
    <property type="entry name" value="SENSOR HISTIDINE KINASE CPXA"/>
    <property type="match status" value="1"/>
</dbReference>
<dbReference type="EC" id="2.7.13.3" evidence="3"/>
<keyword evidence="18" id="KW-1185">Reference proteome</keyword>
<dbReference type="CDD" id="cd00082">
    <property type="entry name" value="HisKA"/>
    <property type="match status" value="1"/>
</dbReference>
<dbReference type="InterPro" id="IPR036097">
    <property type="entry name" value="HisK_dim/P_sf"/>
</dbReference>
<dbReference type="AlphaFoldDB" id="A0A2Z2KDL8"/>
<dbReference type="OrthoDB" id="9786919at2"/>
<dbReference type="InterPro" id="IPR005467">
    <property type="entry name" value="His_kinase_dom"/>
</dbReference>
<accession>A0A2Z2KDL8</accession>
<dbReference type="CDD" id="cd06225">
    <property type="entry name" value="HAMP"/>
    <property type="match status" value="1"/>
</dbReference>
<evidence type="ECO:0000256" key="4">
    <source>
        <dbReference type="ARBA" id="ARBA00022475"/>
    </source>
</evidence>
<proteinExistence type="predicted"/>
<dbReference type="SMART" id="SM00388">
    <property type="entry name" value="HisKA"/>
    <property type="match status" value="1"/>
</dbReference>
<keyword evidence="8" id="KW-0547">Nucleotide-binding</keyword>
<evidence type="ECO:0000256" key="5">
    <source>
        <dbReference type="ARBA" id="ARBA00022553"/>
    </source>
</evidence>
<keyword evidence="9 17" id="KW-0418">Kinase</keyword>
<keyword evidence="5" id="KW-0597">Phosphoprotein</keyword>
<keyword evidence="10" id="KW-0067">ATP-binding</keyword>
<evidence type="ECO:0000256" key="10">
    <source>
        <dbReference type="ARBA" id="ARBA00022840"/>
    </source>
</evidence>
<dbReference type="InterPro" id="IPR004358">
    <property type="entry name" value="Sig_transdc_His_kin-like_C"/>
</dbReference>
<dbReference type="SMART" id="SM00387">
    <property type="entry name" value="HATPase_c"/>
    <property type="match status" value="1"/>
</dbReference>
<evidence type="ECO:0000256" key="2">
    <source>
        <dbReference type="ARBA" id="ARBA00004651"/>
    </source>
</evidence>
<dbReference type="PANTHER" id="PTHR45528:SF1">
    <property type="entry name" value="SENSOR HISTIDINE KINASE CPXA"/>
    <property type="match status" value="1"/>
</dbReference>
<feature type="domain" description="HAMP" evidence="16">
    <location>
        <begin position="180"/>
        <end position="232"/>
    </location>
</feature>
<dbReference type="SUPFAM" id="SSF47384">
    <property type="entry name" value="Homodimeric domain of signal transducing histidine kinase"/>
    <property type="match status" value="1"/>
</dbReference>
<dbReference type="InterPro" id="IPR050398">
    <property type="entry name" value="HssS/ArlS-like"/>
</dbReference>
<evidence type="ECO:0000313" key="17">
    <source>
        <dbReference type="EMBL" id="ASA21170.1"/>
    </source>
</evidence>
<reference evidence="17 18" key="1">
    <citation type="submission" date="2017-06" db="EMBL/GenBank/DDBJ databases">
        <title>Complete genome sequence of Paenibacillus donghaensis KCTC 13049T isolated from East Sea sediment, South Korea.</title>
        <authorList>
            <person name="Jung B.K."/>
            <person name="Hong S.-J."/>
            <person name="Shin J.-H."/>
        </authorList>
    </citation>
    <scope>NUCLEOTIDE SEQUENCE [LARGE SCALE GENOMIC DNA]</scope>
    <source>
        <strain evidence="17 18">KCTC 13049</strain>
    </source>
</reference>
<name>A0A2Z2KDL8_9BACL</name>
<dbReference type="Pfam" id="PF00672">
    <property type="entry name" value="HAMP"/>
    <property type="match status" value="1"/>
</dbReference>
<comment type="catalytic activity">
    <reaction evidence="1">
        <text>ATP + protein L-histidine = ADP + protein N-phospho-L-histidine.</text>
        <dbReference type="EC" id="2.7.13.3"/>
    </reaction>
</comment>
<dbReference type="Gene3D" id="1.10.287.130">
    <property type="match status" value="1"/>
</dbReference>
<dbReference type="KEGG" id="pdh:B9T62_10450"/>
<comment type="subcellular location">
    <subcellularLocation>
        <location evidence="2">Cell membrane</location>
        <topology evidence="2">Multi-pass membrane protein</topology>
    </subcellularLocation>
</comment>
<keyword evidence="13 14" id="KW-0472">Membrane</keyword>
<feature type="transmembrane region" description="Helical" evidence="14">
    <location>
        <begin position="159"/>
        <end position="179"/>
    </location>
</feature>
<dbReference type="SUPFAM" id="SSF55874">
    <property type="entry name" value="ATPase domain of HSP90 chaperone/DNA topoisomerase II/histidine kinase"/>
    <property type="match status" value="1"/>
</dbReference>